<sequence length="53" mass="6000">SKRPMMANNGKALPAFFCPVTNEIMRDPVCTSDGKTYEREAIETWLKNHDTSP</sequence>
<dbReference type="Gene3D" id="3.30.40.10">
    <property type="entry name" value="Zinc/RING finger domain, C3HC4 (zinc finger)"/>
    <property type="match status" value="1"/>
</dbReference>
<organism evidence="2">
    <name type="scientific">Guillardia theta (strain CCMP2712)</name>
    <name type="common">Cryptophyte</name>
    <dbReference type="NCBI Taxonomy" id="905079"/>
    <lineage>
        <taxon>Eukaryota</taxon>
        <taxon>Cryptophyceae</taxon>
        <taxon>Pyrenomonadales</taxon>
        <taxon>Geminigeraceae</taxon>
        <taxon>Guillardia</taxon>
    </lineage>
</organism>
<accession>L1J8P4</accession>
<gene>
    <name evidence="2" type="ORF">GUITHDRAFT_62234</name>
</gene>
<dbReference type="GO" id="GO:0004842">
    <property type="term" value="F:ubiquitin-protein transferase activity"/>
    <property type="evidence" value="ECO:0007669"/>
    <property type="project" value="InterPro"/>
</dbReference>
<dbReference type="HOGENOM" id="CLU_3075079_0_0_1"/>
<dbReference type="PROSITE" id="PS51698">
    <property type="entry name" value="U_BOX"/>
    <property type="match status" value="1"/>
</dbReference>
<dbReference type="PaxDb" id="55529-EKX44918"/>
<dbReference type="SUPFAM" id="SSF57850">
    <property type="entry name" value="RING/U-box"/>
    <property type="match status" value="1"/>
</dbReference>
<dbReference type="CDD" id="cd16655">
    <property type="entry name" value="RING-Ubox_WDSUB1-like"/>
    <property type="match status" value="1"/>
</dbReference>
<dbReference type="InterPro" id="IPR003613">
    <property type="entry name" value="Ubox_domain"/>
</dbReference>
<dbReference type="EMBL" id="JH993002">
    <property type="protein sequence ID" value="EKX44918.1"/>
    <property type="molecule type" value="Genomic_DNA"/>
</dbReference>
<dbReference type="PANTHER" id="PTHR46573:SF1">
    <property type="entry name" value="WD REPEAT, SAM AND U-BOX DOMAIN-CONTAINING PROTEIN 1"/>
    <property type="match status" value="1"/>
</dbReference>
<dbReference type="InterPro" id="IPR013083">
    <property type="entry name" value="Znf_RING/FYVE/PHD"/>
</dbReference>
<name>L1J8P4_GUITC</name>
<dbReference type="Proteomes" id="UP000011087">
    <property type="component" value="Unassembled WGS sequence"/>
</dbReference>
<dbReference type="OrthoDB" id="424220at2759"/>
<dbReference type="RefSeq" id="XP_005831898.1">
    <property type="nucleotide sequence ID" value="XM_005831841.1"/>
</dbReference>
<keyword evidence="4" id="KW-1185">Reference proteome</keyword>
<feature type="non-terminal residue" evidence="2">
    <location>
        <position position="1"/>
    </location>
</feature>
<dbReference type="PANTHER" id="PTHR46573">
    <property type="entry name" value="WD REPEAT, SAM AND U-BOX DOMAIN-CONTAINING PROTEIN 1"/>
    <property type="match status" value="1"/>
</dbReference>
<evidence type="ECO:0000313" key="4">
    <source>
        <dbReference type="Proteomes" id="UP000011087"/>
    </source>
</evidence>
<evidence type="ECO:0000313" key="3">
    <source>
        <dbReference type="EnsemblProtists" id="EKX44918"/>
    </source>
</evidence>
<dbReference type="GeneID" id="17301589"/>
<dbReference type="InterPro" id="IPR052085">
    <property type="entry name" value="WD-SAM-U-box"/>
</dbReference>
<proteinExistence type="predicted"/>
<dbReference type="AlphaFoldDB" id="L1J8P4"/>
<dbReference type="KEGG" id="gtt:GUITHDRAFT_62234"/>
<dbReference type="Pfam" id="PF04564">
    <property type="entry name" value="U-box"/>
    <property type="match status" value="1"/>
</dbReference>
<feature type="domain" description="U-box" evidence="1">
    <location>
        <begin position="11"/>
        <end position="53"/>
    </location>
</feature>
<dbReference type="EnsemblProtists" id="EKX44918">
    <property type="protein sequence ID" value="EKX44918"/>
    <property type="gene ID" value="GUITHDRAFT_62234"/>
</dbReference>
<evidence type="ECO:0000313" key="2">
    <source>
        <dbReference type="EMBL" id="EKX44918.1"/>
    </source>
</evidence>
<evidence type="ECO:0000259" key="1">
    <source>
        <dbReference type="PROSITE" id="PS51698"/>
    </source>
</evidence>
<feature type="non-terminal residue" evidence="2">
    <location>
        <position position="53"/>
    </location>
</feature>
<reference evidence="4" key="2">
    <citation type="submission" date="2012-11" db="EMBL/GenBank/DDBJ databases">
        <authorList>
            <person name="Kuo A."/>
            <person name="Curtis B.A."/>
            <person name="Tanifuji G."/>
            <person name="Burki F."/>
            <person name="Gruber A."/>
            <person name="Irimia M."/>
            <person name="Maruyama S."/>
            <person name="Arias M.C."/>
            <person name="Ball S.G."/>
            <person name="Gile G.H."/>
            <person name="Hirakawa Y."/>
            <person name="Hopkins J.F."/>
            <person name="Rensing S.A."/>
            <person name="Schmutz J."/>
            <person name="Symeonidi A."/>
            <person name="Elias M."/>
            <person name="Eveleigh R.J."/>
            <person name="Herman E.K."/>
            <person name="Klute M.J."/>
            <person name="Nakayama T."/>
            <person name="Obornik M."/>
            <person name="Reyes-Prieto A."/>
            <person name="Armbrust E.V."/>
            <person name="Aves S.J."/>
            <person name="Beiko R.G."/>
            <person name="Coutinho P."/>
            <person name="Dacks J.B."/>
            <person name="Durnford D.G."/>
            <person name="Fast N.M."/>
            <person name="Green B.R."/>
            <person name="Grisdale C."/>
            <person name="Hempe F."/>
            <person name="Henrissat B."/>
            <person name="Hoppner M.P."/>
            <person name="Ishida K.-I."/>
            <person name="Kim E."/>
            <person name="Koreny L."/>
            <person name="Kroth P.G."/>
            <person name="Liu Y."/>
            <person name="Malik S.-B."/>
            <person name="Maier U.G."/>
            <person name="McRose D."/>
            <person name="Mock T."/>
            <person name="Neilson J.A."/>
            <person name="Onodera N.T."/>
            <person name="Poole A.M."/>
            <person name="Pritham E.J."/>
            <person name="Richards T.A."/>
            <person name="Rocap G."/>
            <person name="Roy S.W."/>
            <person name="Sarai C."/>
            <person name="Schaack S."/>
            <person name="Shirato S."/>
            <person name="Slamovits C.H."/>
            <person name="Spencer D.F."/>
            <person name="Suzuki S."/>
            <person name="Worden A.Z."/>
            <person name="Zauner S."/>
            <person name="Barry K."/>
            <person name="Bell C."/>
            <person name="Bharti A.K."/>
            <person name="Crow J.A."/>
            <person name="Grimwood J."/>
            <person name="Kramer R."/>
            <person name="Lindquist E."/>
            <person name="Lucas S."/>
            <person name="Salamov A."/>
            <person name="McFadden G.I."/>
            <person name="Lane C.E."/>
            <person name="Keeling P.J."/>
            <person name="Gray M.W."/>
            <person name="Grigoriev I.V."/>
            <person name="Archibald J.M."/>
        </authorList>
    </citation>
    <scope>NUCLEOTIDE SEQUENCE</scope>
    <source>
        <strain evidence="4">CCMP2712</strain>
    </source>
</reference>
<dbReference type="GO" id="GO:0016567">
    <property type="term" value="P:protein ubiquitination"/>
    <property type="evidence" value="ECO:0007669"/>
    <property type="project" value="InterPro"/>
</dbReference>
<reference evidence="3" key="3">
    <citation type="submission" date="2015-06" db="UniProtKB">
        <authorList>
            <consortium name="EnsemblProtists"/>
        </authorList>
    </citation>
    <scope>IDENTIFICATION</scope>
</reference>
<protein>
    <recommendedName>
        <fullName evidence="1">U-box domain-containing protein</fullName>
    </recommendedName>
</protein>
<reference evidence="2 4" key="1">
    <citation type="journal article" date="2012" name="Nature">
        <title>Algal genomes reveal evolutionary mosaicism and the fate of nucleomorphs.</title>
        <authorList>
            <consortium name="DOE Joint Genome Institute"/>
            <person name="Curtis B.A."/>
            <person name="Tanifuji G."/>
            <person name="Burki F."/>
            <person name="Gruber A."/>
            <person name="Irimia M."/>
            <person name="Maruyama S."/>
            <person name="Arias M.C."/>
            <person name="Ball S.G."/>
            <person name="Gile G.H."/>
            <person name="Hirakawa Y."/>
            <person name="Hopkins J.F."/>
            <person name="Kuo A."/>
            <person name="Rensing S.A."/>
            <person name="Schmutz J."/>
            <person name="Symeonidi A."/>
            <person name="Elias M."/>
            <person name="Eveleigh R.J."/>
            <person name="Herman E.K."/>
            <person name="Klute M.J."/>
            <person name="Nakayama T."/>
            <person name="Obornik M."/>
            <person name="Reyes-Prieto A."/>
            <person name="Armbrust E.V."/>
            <person name="Aves S.J."/>
            <person name="Beiko R.G."/>
            <person name="Coutinho P."/>
            <person name="Dacks J.B."/>
            <person name="Durnford D.G."/>
            <person name="Fast N.M."/>
            <person name="Green B.R."/>
            <person name="Grisdale C.J."/>
            <person name="Hempel F."/>
            <person name="Henrissat B."/>
            <person name="Hoppner M.P."/>
            <person name="Ishida K."/>
            <person name="Kim E."/>
            <person name="Koreny L."/>
            <person name="Kroth P.G."/>
            <person name="Liu Y."/>
            <person name="Malik S.B."/>
            <person name="Maier U.G."/>
            <person name="McRose D."/>
            <person name="Mock T."/>
            <person name="Neilson J.A."/>
            <person name="Onodera N.T."/>
            <person name="Poole A.M."/>
            <person name="Pritham E.J."/>
            <person name="Richards T.A."/>
            <person name="Rocap G."/>
            <person name="Roy S.W."/>
            <person name="Sarai C."/>
            <person name="Schaack S."/>
            <person name="Shirato S."/>
            <person name="Slamovits C.H."/>
            <person name="Spencer D.F."/>
            <person name="Suzuki S."/>
            <person name="Worden A.Z."/>
            <person name="Zauner S."/>
            <person name="Barry K."/>
            <person name="Bell C."/>
            <person name="Bharti A.K."/>
            <person name="Crow J.A."/>
            <person name="Grimwood J."/>
            <person name="Kramer R."/>
            <person name="Lindquist E."/>
            <person name="Lucas S."/>
            <person name="Salamov A."/>
            <person name="McFadden G.I."/>
            <person name="Lane C.E."/>
            <person name="Keeling P.J."/>
            <person name="Gray M.W."/>
            <person name="Grigoriev I.V."/>
            <person name="Archibald J.M."/>
        </authorList>
    </citation>
    <scope>NUCLEOTIDE SEQUENCE</scope>
    <source>
        <strain evidence="2 4">CCMP2712</strain>
    </source>
</reference>
<dbReference type="SMART" id="SM00504">
    <property type="entry name" value="Ubox"/>
    <property type="match status" value="1"/>
</dbReference>